<dbReference type="GO" id="GO:0005886">
    <property type="term" value="C:plasma membrane"/>
    <property type="evidence" value="ECO:0007669"/>
    <property type="project" value="UniProtKB-SubCell"/>
</dbReference>
<comment type="similarity">
    <text evidence="8">Belongs to the ATPase delta chain family.</text>
</comment>
<evidence type="ECO:0000256" key="6">
    <source>
        <dbReference type="ARBA" id="ARBA00023196"/>
    </source>
</evidence>
<dbReference type="Gene3D" id="1.10.520.20">
    <property type="entry name" value="N-terminal domain of the delta subunit of the F1F0-ATP synthase"/>
    <property type="match status" value="1"/>
</dbReference>
<comment type="function">
    <text evidence="8">F(1)F(0) ATP synthase produces ATP from ADP in the presence of a proton or sodium gradient. F-type ATPases consist of two structural domains, F(1) containing the extramembraneous catalytic core and F(0) containing the membrane proton channel, linked together by a central stalk and a peripheral stalk. During catalysis, ATP synthesis in the catalytic domain of F(1) is coupled via a rotary mechanism of the central stalk subunits to proton translocation.</text>
</comment>
<dbReference type="PANTHER" id="PTHR11910">
    <property type="entry name" value="ATP SYNTHASE DELTA CHAIN"/>
    <property type="match status" value="1"/>
</dbReference>
<accession>A0A4R2NG37</accession>
<comment type="function">
    <text evidence="8">This protein is part of the stalk that links CF(0) to CF(1). It either transmits conformational changes from CF(0) to CF(1) or is implicated in proton conduction.</text>
</comment>
<dbReference type="PRINTS" id="PR00125">
    <property type="entry name" value="ATPASEDELTA"/>
</dbReference>
<evidence type="ECO:0000256" key="2">
    <source>
        <dbReference type="ARBA" id="ARBA00022448"/>
    </source>
</evidence>
<dbReference type="HAMAP" id="MF_01416">
    <property type="entry name" value="ATP_synth_delta_bact"/>
    <property type="match status" value="1"/>
</dbReference>
<evidence type="ECO:0000256" key="1">
    <source>
        <dbReference type="ARBA" id="ARBA00004370"/>
    </source>
</evidence>
<dbReference type="Pfam" id="PF00213">
    <property type="entry name" value="OSCP"/>
    <property type="match status" value="1"/>
</dbReference>
<dbReference type="Proteomes" id="UP000295416">
    <property type="component" value="Unassembled WGS sequence"/>
</dbReference>
<evidence type="ECO:0000256" key="8">
    <source>
        <dbReference type="HAMAP-Rule" id="MF_01416"/>
    </source>
</evidence>
<dbReference type="SUPFAM" id="SSF47928">
    <property type="entry name" value="N-terminal domain of the delta subunit of the F1F0-ATP synthase"/>
    <property type="match status" value="1"/>
</dbReference>
<comment type="subcellular location">
    <subcellularLocation>
        <location evidence="8">Cell membrane</location>
        <topology evidence="8">Peripheral membrane protein</topology>
    </subcellularLocation>
    <subcellularLocation>
        <location evidence="1">Membrane</location>
    </subcellularLocation>
</comment>
<dbReference type="OrthoDB" id="9802471at2"/>
<dbReference type="GO" id="GO:0045259">
    <property type="term" value="C:proton-transporting ATP synthase complex"/>
    <property type="evidence" value="ECO:0007669"/>
    <property type="project" value="UniProtKB-KW"/>
</dbReference>
<dbReference type="RefSeq" id="WP_132748079.1">
    <property type="nucleotide sequence ID" value="NZ_SLXK01000054.1"/>
</dbReference>
<keyword evidence="8" id="KW-1003">Cell membrane</keyword>
<keyword evidence="2 8" id="KW-0813">Transport</keyword>
<dbReference type="PROSITE" id="PS00389">
    <property type="entry name" value="ATPASE_DELTA"/>
    <property type="match status" value="1"/>
</dbReference>
<dbReference type="NCBIfam" id="TIGR01145">
    <property type="entry name" value="ATP_synt_delta"/>
    <property type="match status" value="1"/>
</dbReference>
<evidence type="ECO:0000313" key="10">
    <source>
        <dbReference type="Proteomes" id="UP000295416"/>
    </source>
</evidence>
<evidence type="ECO:0000256" key="5">
    <source>
        <dbReference type="ARBA" id="ARBA00023136"/>
    </source>
</evidence>
<keyword evidence="4 8" id="KW-0406">Ion transport</keyword>
<dbReference type="InterPro" id="IPR020781">
    <property type="entry name" value="ATPase_OSCP/d_CS"/>
</dbReference>
<evidence type="ECO:0000256" key="4">
    <source>
        <dbReference type="ARBA" id="ARBA00023065"/>
    </source>
</evidence>
<keyword evidence="5 8" id="KW-0472">Membrane</keyword>
<organism evidence="9 10">
    <name type="scientific">Scopulibacillus darangshiensis</name>
    <dbReference type="NCBI Taxonomy" id="442528"/>
    <lineage>
        <taxon>Bacteria</taxon>
        <taxon>Bacillati</taxon>
        <taxon>Bacillota</taxon>
        <taxon>Bacilli</taxon>
        <taxon>Bacillales</taxon>
        <taxon>Sporolactobacillaceae</taxon>
        <taxon>Scopulibacillus</taxon>
    </lineage>
</organism>
<keyword evidence="6 8" id="KW-0139">CF(1)</keyword>
<evidence type="ECO:0000256" key="7">
    <source>
        <dbReference type="ARBA" id="ARBA00023310"/>
    </source>
</evidence>
<keyword evidence="7 8" id="KW-0066">ATP synthesis</keyword>
<dbReference type="InterPro" id="IPR026015">
    <property type="entry name" value="ATP_synth_OSCP/delta_N_sf"/>
</dbReference>
<evidence type="ECO:0000313" key="9">
    <source>
        <dbReference type="EMBL" id="TCP20257.1"/>
    </source>
</evidence>
<dbReference type="InterPro" id="IPR000711">
    <property type="entry name" value="ATPase_OSCP/dsu"/>
</dbReference>
<keyword evidence="10" id="KW-1185">Reference proteome</keyword>
<proteinExistence type="inferred from homology"/>
<dbReference type="GO" id="GO:0046933">
    <property type="term" value="F:proton-transporting ATP synthase activity, rotational mechanism"/>
    <property type="evidence" value="ECO:0007669"/>
    <property type="project" value="UniProtKB-UniRule"/>
</dbReference>
<reference evidence="9 10" key="1">
    <citation type="submission" date="2019-03" db="EMBL/GenBank/DDBJ databases">
        <title>Genomic Encyclopedia of Type Strains, Phase IV (KMG-IV): sequencing the most valuable type-strain genomes for metagenomic binning, comparative biology and taxonomic classification.</title>
        <authorList>
            <person name="Goeker M."/>
        </authorList>
    </citation>
    <scope>NUCLEOTIDE SEQUENCE [LARGE SCALE GENOMIC DNA]</scope>
    <source>
        <strain evidence="9 10">DSM 19377</strain>
    </source>
</reference>
<protein>
    <recommendedName>
        <fullName evidence="8">ATP synthase subunit delta</fullName>
    </recommendedName>
    <alternativeName>
        <fullName evidence="8">ATP synthase F(1) sector subunit delta</fullName>
    </alternativeName>
    <alternativeName>
        <fullName evidence="8">F-type ATPase subunit delta</fullName>
        <shortName evidence="8">F-ATPase subunit delta</shortName>
    </alternativeName>
</protein>
<dbReference type="NCBIfam" id="NF004403">
    <property type="entry name" value="PRK05758.2-4"/>
    <property type="match status" value="1"/>
</dbReference>
<comment type="caution">
    <text evidence="9">The sequence shown here is derived from an EMBL/GenBank/DDBJ whole genome shotgun (WGS) entry which is preliminary data.</text>
</comment>
<name>A0A4R2NG37_9BACL</name>
<dbReference type="EMBL" id="SLXK01000054">
    <property type="protein sequence ID" value="TCP20257.1"/>
    <property type="molecule type" value="Genomic_DNA"/>
</dbReference>
<dbReference type="NCBIfam" id="NF004402">
    <property type="entry name" value="PRK05758.2-2"/>
    <property type="match status" value="1"/>
</dbReference>
<dbReference type="AlphaFoldDB" id="A0A4R2NG37"/>
<sequence length="179" mass="20563">MSEAVAKRYAQALFEIAKEHGQVDSYEAQLKMVKETIAASKELRQVLNHPQIDKKDKKALIEKLFHSDTSTEMLNLLYVLVDRSRENIIPYLYLDFVDFANDDRGIVDMIVTTATPMDEEEQRKFTEELAAKLQKKLRLTIKVDKDIIGGMIVKVGNRVFDSSIAGKLQRFKRELNTGR</sequence>
<evidence type="ECO:0000256" key="3">
    <source>
        <dbReference type="ARBA" id="ARBA00022781"/>
    </source>
</evidence>
<keyword evidence="3 8" id="KW-0375">Hydrogen ion transport</keyword>
<gene>
    <name evidence="8" type="primary">atpH</name>
    <name evidence="9" type="ORF">EV207_15419</name>
</gene>